<organism evidence="1 2">
    <name type="scientific">Vibrio genomosp. F10 str. ZF-129</name>
    <dbReference type="NCBI Taxonomy" id="1187848"/>
    <lineage>
        <taxon>Bacteria</taxon>
        <taxon>Pseudomonadati</taxon>
        <taxon>Pseudomonadota</taxon>
        <taxon>Gammaproteobacteria</taxon>
        <taxon>Vibrionales</taxon>
        <taxon>Vibrionaceae</taxon>
        <taxon>Vibrio</taxon>
    </lineage>
</organism>
<reference evidence="1 2" key="1">
    <citation type="journal article" date="2012" name="Science">
        <title>Ecological populations of bacteria act as socially cohesive units of antibiotic production and resistance.</title>
        <authorList>
            <person name="Cordero O.X."/>
            <person name="Wildschutte H."/>
            <person name="Kirkup B."/>
            <person name="Proehl S."/>
            <person name="Ngo L."/>
            <person name="Hussain F."/>
            <person name="Le Roux F."/>
            <person name="Mincer T."/>
            <person name="Polz M.F."/>
        </authorList>
    </citation>
    <scope>NUCLEOTIDE SEQUENCE [LARGE SCALE GENOMIC DNA]</scope>
    <source>
        <strain evidence="1 2">ZF-129</strain>
    </source>
</reference>
<gene>
    <name evidence="1" type="ORF">A1QO_02540</name>
</gene>
<evidence type="ECO:0000313" key="2">
    <source>
        <dbReference type="Proteomes" id="UP000094741"/>
    </source>
</evidence>
<dbReference type="STRING" id="1187848.A1QO_02540"/>
<accession>A0A1E5BKJ2</accession>
<protein>
    <submittedName>
        <fullName evidence="1">Uncharacterized protein</fullName>
    </submittedName>
</protein>
<dbReference type="EMBL" id="AJYQ02000002">
    <property type="protein sequence ID" value="OEE38275.1"/>
    <property type="molecule type" value="Genomic_DNA"/>
</dbReference>
<dbReference type="AlphaFoldDB" id="A0A1E5BKJ2"/>
<sequence>MTNQEFRDQIAKWQALLTAANVTQSDGKPIPDKFFHIFLGLGFSTFTKLVNGKESLRPVPPYIAKMVRYIDRLEPVPCCLAHRRWRTTISYFFRNDTR</sequence>
<name>A0A1E5BKJ2_9VIBR</name>
<dbReference type="RefSeq" id="WP_017041270.1">
    <property type="nucleotide sequence ID" value="NZ_AJYQ02000002.1"/>
</dbReference>
<comment type="caution">
    <text evidence="1">The sequence shown here is derived from an EMBL/GenBank/DDBJ whole genome shotgun (WGS) entry which is preliminary data.</text>
</comment>
<evidence type="ECO:0000313" key="1">
    <source>
        <dbReference type="EMBL" id="OEE38275.1"/>
    </source>
</evidence>
<proteinExistence type="predicted"/>
<dbReference type="Proteomes" id="UP000094741">
    <property type="component" value="Unassembled WGS sequence"/>
</dbReference>